<reference evidence="6" key="1">
    <citation type="submission" date="2019-03" db="EMBL/GenBank/DDBJ databases">
        <authorList>
            <person name="Hao L."/>
        </authorList>
    </citation>
    <scope>NUCLEOTIDE SEQUENCE</scope>
</reference>
<sequence length="385" mass="41577">MRNKITVGIALDSGGAMGGAHIGVLEVLREHDIPIDIIVGSSAGAAVGAMYACGALDAFKELISDISFLDALSFYADPVFPVSGLFAGEKARKFLHSLLGDTLIEDLPITFVAVATDLLTGETVPLSRGSLVDAVMASISMPGIFKPAVVHGRLLADGGVSDPLPLDILAGLNPDVTIACNLHSKLPNKIPAKQKQAIVNAQEESSRDDEDLPSWFIDRAIRTLRSEWLSARMKSIREKLMNTGRAQVEAVRDNELFVALQEQLVQSRDRISSLIGRGFAEKDQTGMLNIFEVMLSATNIQQYQKNRLMLMHLRPDILIEPVVEGVRALEFNKGEHTIEQGRSKALQAVPEIKALLERKSNATEQRRGRTGPVPSQAPGSGDGAS</sequence>
<dbReference type="InterPro" id="IPR002641">
    <property type="entry name" value="PNPLA_dom"/>
</dbReference>
<dbReference type="PANTHER" id="PTHR14226">
    <property type="entry name" value="NEUROPATHY TARGET ESTERASE/SWISS CHEESE D.MELANOGASTER"/>
    <property type="match status" value="1"/>
</dbReference>
<feature type="region of interest" description="Disordered" evidence="4">
    <location>
        <begin position="357"/>
        <end position="385"/>
    </location>
</feature>
<dbReference type="GO" id="GO:0016042">
    <property type="term" value="P:lipid catabolic process"/>
    <property type="evidence" value="ECO:0007669"/>
    <property type="project" value="UniProtKB-KW"/>
</dbReference>
<protein>
    <submittedName>
        <fullName evidence="6">NTE family protein RssA</fullName>
    </submittedName>
</protein>
<dbReference type="PROSITE" id="PS51635">
    <property type="entry name" value="PNPLA"/>
    <property type="match status" value="1"/>
</dbReference>
<evidence type="ECO:0000256" key="3">
    <source>
        <dbReference type="ARBA" id="ARBA00023098"/>
    </source>
</evidence>
<dbReference type="PANTHER" id="PTHR14226:SF76">
    <property type="entry name" value="NTE FAMILY PROTEIN RSSA"/>
    <property type="match status" value="1"/>
</dbReference>
<evidence type="ECO:0000259" key="5">
    <source>
        <dbReference type="PROSITE" id="PS51635"/>
    </source>
</evidence>
<dbReference type="GO" id="GO:0016787">
    <property type="term" value="F:hydrolase activity"/>
    <property type="evidence" value="ECO:0007669"/>
    <property type="project" value="UniProtKB-KW"/>
</dbReference>
<dbReference type="EMBL" id="CAADRM010000105">
    <property type="protein sequence ID" value="VFU15356.1"/>
    <property type="molecule type" value="Genomic_DNA"/>
</dbReference>
<gene>
    <name evidence="6" type="primary">rssA</name>
    <name evidence="6" type="ORF">SCFA_410024</name>
</gene>
<organism evidence="6">
    <name type="scientific">anaerobic digester metagenome</name>
    <dbReference type="NCBI Taxonomy" id="1263854"/>
    <lineage>
        <taxon>unclassified sequences</taxon>
        <taxon>metagenomes</taxon>
        <taxon>ecological metagenomes</taxon>
    </lineage>
</organism>
<name>A0A485M1Z6_9ZZZZ</name>
<evidence type="ECO:0000256" key="4">
    <source>
        <dbReference type="SAM" id="MobiDB-lite"/>
    </source>
</evidence>
<evidence type="ECO:0000256" key="2">
    <source>
        <dbReference type="ARBA" id="ARBA00022963"/>
    </source>
</evidence>
<feature type="domain" description="PNPLA" evidence="5">
    <location>
        <begin position="9"/>
        <end position="170"/>
    </location>
</feature>
<keyword evidence="3" id="KW-0443">Lipid metabolism</keyword>
<keyword evidence="2" id="KW-0442">Lipid degradation</keyword>
<feature type="compositionally biased region" description="Basic and acidic residues" evidence="4">
    <location>
        <begin position="357"/>
        <end position="367"/>
    </location>
</feature>
<dbReference type="AlphaFoldDB" id="A0A485M1Z6"/>
<evidence type="ECO:0000313" key="6">
    <source>
        <dbReference type="EMBL" id="VFU15356.1"/>
    </source>
</evidence>
<dbReference type="Gene3D" id="3.40.1090.10">
    <property type="entry name" value="Cytosolic phospholipase A2 catalytic domain"/>
    <property type="match status" value="2"/>
</dbReference>
<dbReference type="Pfam" id="PF01734">
    <property type="entry name" value="Patatin"/>
    <property type="match status" value="1"/>
</dbReference>
<evidence type="ECO:0000256" key="1">
    <source>
        <dbReference type="ARBA" id="ARBA00022801"/>
    </source>
</evidence>
<dbReference type="InterPro" id="IPR050301">
    <property type="entry name" value="NTE"/>
</dbReference>
<keyword evidence="1" id="KW-0378">Hydrolase</keyword>
<dbReference type="InterPro" id="IPR016035">
    <property type="entry name" value="Acyl_Trfase/lysoPLipase"/>
</dbReference>
<proteinExistence type="predicted"/>
<accession>A0A485M1Z6</accession>
<dbReference type="SUPFAM" id="SSF52151">
    <property type="entry name" value="FabD/lysophospholipase-like"/>
    <property type="match status" value="1"/>
</dbReference>